<keyword evidence="1" id="KW-0812">Transmembrane</keyword>
<feature type="transmembrane region" description="Helical" evidence="1">
    <location>
        <begin position="83"/>
        <end position="99"/>
    </location>
</feature>
<evidence type="ECO:0008006" key="4">
    <source>
        <dbReference type="Google" id="ProtNLM"/>
    </source>
</evidence>
<feature type="transmembrane region" description="Helical" evidence="1">
    <location>
        <begin position="60"/>
        <end position="77"/>
    </location>
</feature>
<proteinExistence type="predicted"/>
<evidence type="ECO:0000313" key="3">
    <source>
        <dbReference type="Proteomes" id="UP000231098"/>
    </source>
</evidence>
<accession>A0A2H0X923</accession>
<keyword evidence="1" id="KW-0472">Membrane</keyword>
<feature type="transmembrane region" description="Helical" evidence="1">
    <location>
        <begin position="12"/>
        <end position="32"/>
    </location>
</feature>
<protein>
    <recommendedName>
        <fullName evidence="4">Iron hydrogenase</fullName>
    </recommendedName>
</protein>
<dbReference type="Proteomes" id="UP000231098">
    <property type="component" value="Unassembled WGS sequence"/>
</dbReference>
<keyword evidence="1" id="KW-1133">Transmembrane helix</keyword>
<evidence type="ECO:0000313" key="2">
    <source>
        <dbReference type="EMBL" id="PIS21404.1"/>
    </source>
</evidence>
<dbReference type="AlphaFoldDB" id="A0A2H0X923"/>
<feature type="transmembrane region" description="Helical" evidence="1">
    <location>
        <begin position="111"/>
        <end position="133"/>
    </location>
</feature>
<dbReference type="EMBL" id="PEYV01000051">
    <property type="protein sequence ID" value="PIS21404.1"/>
    <property type="molecule type" value="Genomic_DNA"/>
</dbReference>
<feature type="transmembrane region" description="Helical" evidence="1">
    <location>
        <begin position="38"/>
        <end position="55"/>
    </location>
</feature>
<reference evidence="3" key="1">
    <citation type="submission" date="2017-09" db="EMBL/GenBank/DDBJ databases">
        <title>Depth-based differentiation of microbial function through sediment-hosted aquifers and enrichment of novel symbionts in the deep terrestrial subsurface.</title>
        <authorList>
            <person name="Probst A.J."/>
            <person name="Ladd B."/>
            <person name="Jarett J.K."/>
            <person name="Geller-Mcgrath D.E."/>
            <person name="Sieber C.M.K."/>
            <person name="Emerson J.B."/>
            <person name="Anantharaman K."/>
            <person name="Thomas B.C."/>
            <person name="Malmstrom R."/>
            <person name="Stieglmeier M."/>
            <person name="Klingl A."/>
            <person name="Woyke T."/>
            <person name="Ryan C.M."/>
            <person name="Banfield J.F."/>
        </authorList>
    </citation>
    <scope>NUCLEOTIDE SEQUENCE [LARGE SCALE GENOMIC DNA]</scope>
</reference>
<gene>
    <name evidence="2" type="ORF">COT51_03010</name>
</gene>
<name>A0A2H0X923_UNCKA</name>
<organism evidence="2 3">
    <name type="scientific">candidate division WWE3 bacterium CG08_land_8_20_14_0_20_41_15</name>
    <dbReference type="NCBI Taxonomy" id="1975086"/>
    <lineage>
        <taxon>Bacteria</taxon>
        <taxon>Katanobacteria</taxon>
    </lineage>
</organism>
<feature type="transmembrane region" description="Helical" evidence="1">
    <location>
        <begin position="145"/>
        <end position="165"/>
    </location>
</feature>
<evidence type="ECO:0000256" key="1">
    <source>
        <dbReference type="SAM" id="Phobius"/>
    </source>
</evidence>
<comment type="caution">
    <text evidence="2">The sequence shown here is derived from an EMBL/GenBank/DDBJ whole genome shotgun (WGS) entry which is preliminary data.</text>
</comment>
<sequence>MSTPTQTTQISLTHRLTIVVVLVSVAVLAPIIGSHQQWITGPIVNATLFASAILLKKKEWLAVATVPSLVALAVGLLPRQMGILIPFIILGNLLLMKAFEVLKDKSLLGGVVAASFLKYLFLAVASISIAKIFMPKETVMIALKMFTWMQFATALAGGVLSTLLLKRIIKS</sequence>